<dbReference type="InterPro" id="IPR008271">
    <property type="entry name" value="Ser/Thr_kinase_AS"/>
</dbReference>
<dbReference type="PROSITE" id="PS00108">
    <property type="entry name" value="PROTEIN_KINASE_ST"/>
    <property type="match status" value="1"/>
</dbReference>
<dbReference type="PANTHER" id="PTHR43289">
    <property type="entry name" value="MITOGEN-ACTIVATED PROTEIN KINASE KINASE KINASE 20-RELATED"/>
    <property type="match status" value="1"/>
</dbReference>
<evidence type="ECO:0000259" key="9">
    <source>
        <dbReference type="PROSITE" id="PS51178"/>
    </source>
</evidence>
<proteinExistence type="predicted"/>
<keyword evidence="4" id="KW-0418">Kinase</keyword>
<dbReference type="AlphaFoldDB" id="A0A6J7DMI6"/>
<evidence type="ECO:0000256" key="5">
    <source>
        <dbReference type="ARBA" id="ARBA00022840"/>
    </source>
</evidence>
<dbReference type="InterPro" id="IPR000719">
    <property type="entry name" value="Prot_kinase_dom"/>
</dbReference>
<feature type="domain" description="Protein kinase" evidence="8">
    <location>
        <begin position="14"/>
        <end position="272"/>
    </location>
</feature>
<dbReference type="SMART" id="SM00740">
    <property type="entry name" value="PASTA"/>
    <property type="match status" value="4"/>
</dbReference>
<protein>
    <submittedName>
        <fullName evidence="10">Unannotated protein</fullName>
    </submittedName>
</protein>
<keyword evidence="3" id="KW-0547">Nucleotide-binding</keyword>
<feature type="transmembrane region" description="Helical" evidence="7">
    <location>
        <begin position="330"/>
        <end position="350"/>
    </location>
</feature>
<dbReference type="Gene3D" id="3.30.10.20">
    <property type="match status" value="4"/>
</dbReference>
<feature type="domain" description="PASTA" evidence="9">
    <location>
        <begin position="421"/>
        <end position="489"/>
    </location>
</feature>
<evidence type="ECO:0000256" key="4">
    <source>
        <dbReference type="ARBA" id="ARBA00022777"/>
    </source>
</evidence>
<evidence type="ECO:0000256" key="1">
    <source>
        <dbReference type="ARBA" id="ARBA00022527"/>
    </source>
</evidence>
<feature type="domain" description="PASTA" evidence="9">
    <location>
        <begin position="559"/>
        <end position="629"/>
    </location>
</feature>
<dbReference type="SUPFAM" id="SSF56112">
    <property type="entry name" value="Protein kinase-like (PK-like)"/>
    <property type="match status" value="1"/>
</dbReference>
<keyword evidence="2" id="KW-0808">Transferase</keyword>
<feature type="domain" description="PASTA" evidence="9">
    <location>
        <begin position="352"/>
        <end position="418"/>
    </location>
</feature>
<keyword evidence="7" id="KW-0812">Transmembrane</keyword>
<dbReference type="InterPro" id="IPR011009">
    <property type="entry name" value="Kinase-like_dom_sf"/>
</dbReference>
<gene>
    <name evidence="10" type="ORF">UFOPK3381_00850</name>
</gene>
<dbReference type="PROSITE" id="PS51178">
    <property type="entry name" value="PASTA"/>
    <property type="match status" value="4"/>
</dbReference>
<dbReference type="Gene3D" id="1.10.510.10">
    <property type="entry name" value="Transferase(Phosphotransferase) domain 1"/>
    <property type="match status" value="1"/>
</dbReference>
<keyword evidence="7" id="KW-0472">Membrane</keyword>
<dbReference type="InterPro" id="IPR005543">
    <property type="entry name" value="PASTA_dom"/>
</dbReference>
<dbReference type="CDD" id="cd14014">
    <property type="entry name" value="STKc_PknB_like"/>
    <property type="match status" value="1"/>
</dbReference>
<dbReference type="Pfam" id="PF03793">
    <property type="entry name" value="PASTA"/>
    <property type="match status" value="4"/>
</dbReference>
<feature type="region of interest" description="Disordered" evidence="6">
    <location>
        <begin position="459"/>
        <end position="478"/>
    </location>
</feature>
<feature type="domain" description="PASTA" evidence="9">
    <location>
        <begin position="491"/>
        <end position="558"/>
    </location>
</feature>
<evidence type="ECO:0000256" key="2">
    <source>
        <dbReference type="ARBA" id="ARBA00022679"/>
    </source>
</evidence>
<evidence type="ECO:0000313" key="10">
    <source>
        <dbReference type="EMBL" id="CAB4871801.1"/>
    </source>
</evidence>
<organism evidence="10">
    <name type="scientific">freshwater metagenome</name>
    <dbReference type="NCBI Taxonomy" id="449393"/>
    <lineage>
        <taxon>unclassified sequences</taxon>
        <taxon>metagenomes</taxon>
        <taxon>ecological metagenomes</taxon>
    </lineage>
</organism>
<dbReference type="Pfam" id="PF00069">
    <property type="entry name" value="Pkinase"/>
    <property type="match status" value="1"/>
</dbReference>
<dbReference type="Gene3D" id="3.30.200.20">
    <property type="entry name" value="Phosphorylase Kinase, domain 1"/>
    <property type="match status" value="1"/>
</dbReference>
<evidence type="ECO:0000256" key="6">
    <source>
        <dbReference type="SAM" id="MobiDB-lite"/>
    </source>
</evidence>
<dbReference type="FunFam" id="3.30.200.20:FF:000035">
    <property type="entry name" value="Serine/threonine protein kinase Stk1"/>
    <property type="match status" value="1"/>
</dbReference>
<dbReference type="EMBL" id="CAFBLN010000031">
    <property type="protein sequence ID" value="CAB4871801.1"/>
    <property type="molecule type" value="Genomic_DNA"/>
</dbReference>
<dbReference type="SMART" id="SM00220">
    <property type="entry name" value="S_TKc"/>
    <property type="match status" value="1"/>
</dbReference>
<accession>A0A6J7DMI6</accession>
<dbReference type="GO" id="GO:0005524">
    <property type="term" value="F:ATP binding"/>
    <property type="evidence" value="ECO:0007669"/>
    <property type="project" value="UniProtKB-KW"/>
</dbReference>
<sequence>MEPVAEQHTYKGRYSLTHLIARGGMAQVFRATDLALNRPVALKVLYPELSVDQNFVERFRREAQAAANLSHPNIVPVFDWGEEDGTYFIVMELVEGTSLAGLLRDERIMPPARAASITAQVAGALAFAHRSGVVHRDVKPGNILITDEGVVKVTDFGIAQAISTVDHLTAAGSVMGTATYFSPEQAEGSLVDGRSDVYSLGVVLYELLAGRPPFVGDSPVSVAGMHVRDAAPSPLQFNPGIPADLESITMMALAKNPSQRYQTADEMRSDLLRFSEGRPVQAAQRGGRAFAGSDTTRAVSVVSGERTQAVAIQTGPRTDVVRRRKSNTPLIATASALAVLLVAAVGYFFLGSTVTSVMPNVVGTSITDATSTLTGQGLVVGATKLVQSTQPAGTVVASTPKAGAKVTKGQSVTLSVSLGTSTQPVTIPDVTGMNLSDAESALQQAGLAYKVDFTATAPEGASPNTVLSQTPDGGTQGRTGDEVTITVLAPGSNYPVPNLAGKTLSDAAVLLGQAGLTLAPDQGAQCSNTAPEGTVVGTVPAIGQPVAAGTAIKLVLSSGYCSVVVPNVVTLSKAAATSAMQAQGLVVSVTTLAASNPLCTGLLDQVVAQDIAPGASAVYNSPVTLTYCPAS</sequence>
<feature type="compositionally biased region" description="Polar residues" evidence="6">
    <location>
        <begin position="462"/>
        <end position="473"/>
    </location>
</feature>
<dbReference type="CDD" id="cd06577">
    <property type="entry name" value="PASTA_pknB"/>
    <property type="match status" value="4"/>
</dbReference>
<keyword evidence="7" id="KW-1133">Transmembrane helix</keyword>
<dbReference type="FunFam" id="1.10.510.10:FF:000021">
    <property type="entry name" value="Serine/threonine protein kinase"/>
    <property type="match status" value="1"/>
</dbReference>
<dbReference type="PANTHER" id="PTHR43289:SF34">
    <property type="entry name" value="SERINE_THREONINE-PROTEIN KINASE YBDM-RELATED"/>
    <property type="match status" value="1"/>
</dbReference>
<keyword evidence="1" id="KW-0723">Serine/threonine-protein kinase</keyword>
<reference evidence="10" key="1">
    <citation type="submission" date="2020-05" db="EMBL/GenBank/DDBJ databases">
        <authorList>
            <person name="Chiriac C."/>
            <person name="Salcher M."/>
            <person name="Ghai R."/>
            <person name="Kavagutti S V."/>
        </authorList>
    </citation>
    <scope>NUCLEOTIDE SEQUENCE</scope>
</reference>
<evidence type="ECO:0000259" key="8">
    <source>
        <dbReference type="PROSITE" id="PS50011"/>
    </source>
</evidence>
<name>A0A6J7DMI6_9ZZZZ</name>
<evidence type="ECO:0000256" key="7">
    <source>
        <dbReference type="SAM" id="Phobius"/>
    </source>
</evidence>
<keyword evidence="5" id="KW-0067">ATP-binding</keyword>
<dbReference type="NCBIfam" id="NF033483">
    <property type="entry name" value="PknB_PASTA_kin"/>
    <property type="match status" value="1"/>
</dbReference>
<dbReference type="GO" id="GO:0004674">
    <property type="term" value="F:protein serine/threonine kinase activity"/>
    <property type="evidence" value="ECO:0007669"/>
    <property type="project" value="UniProtKB-KW"/>
</dbReference>
<dbReference type="PROSITE" id="PS50011">
    <property type="entry name" value="PROTEIN_KINASE_DOM"/>
    <property type="match status" value="1"/>
</dbReference>
<evidence type="ECO:0000256" key="3">
    <source>
        <dbReference type="ARBA" id="ARBA00022741"/>
    </source>
</evidence>